<comment type="caution">
    <text evidence="1">The sequence shown here is derived from an EMBL/GenBank/DDBJ whole genome shotgun (WGS) entry which is preliminary data.</text>
</comment>
<dbReference type="EMBL" id="JACBYE010000061">
    <property type="protein sequence ID" value="NYS95232.1"/>
    <property type="molecule type" value="Genomic_DNA"/>
</dbReference>
<protein>
    <recommendedName>
        <fullName evidence="3">Phage tail protein</fullName>
    </recommendedName>
</protein>
<keyword evidence="2" id="KW-1185">Reference proteome</keyword>
<reference evidence="1 2" key="1">
    <citation type="submission" date="2020-07" db="EMBL/GenBank/DDBJ databases">
        <title>MOT database genomes.</title>
        <authorList>
            <person name="Joseph S."/>
            <person name="Aduse-Opoku J."/>
            <person name="Hashim A."/>
            <person name="Wade W."/>
            <person name="Curtis M."/>
        </authorList>
    </citation>
    <scope>NUCLEOTIDE SEQUENCE [LARGE SCALE GENOMIC DNA]</scope>
    <source>
        <strain evidence="1 2">DSM 100099</strain>
    </source>
</reference>
<dbReference type="RefSeq" id="WP_179914443.1">
    <property type="nucleotide sequence ID" value="NZ_JACBYE010000061.1"/>
</dbReference>
<name>A0A853F075_9MICO</name>
<evidence type="ECO:0000313" key="2">
    <source>
        <dbReference type="Proteomes" id="UP000561011"/>
    </source>
</evidence>
<dbReference type="Pfam" id="PF25595">
    <property type="entry name" value="Phage_TTP_16"/>
    <property type="match status" value="1"/>
</dbReference>
<dbReference type="InterPro" id="IPR058009">
    <property type="entry name" value="TTP_Phage_16"/>
</dbReference>
<sequence>MSLFMLRGTGDARWVPTIADPNLGITAAEWTAGQPLGLSINAIEGLEPQSNKINVPILKKRTEEQIDGPQTFQDVSITIAEDDGTGTSLEALERQEVLEVLVKGASGYIVLNRSSQTTPTTGSKLWVIGGTVSEQVPNWSLDAAAATTQIRISPSTPLTPVAVKA</sequence>
<accession>A0A853F075</accession>
<evidence type="ECO:0008006" key="3">
    <source>
        <dbReference type="Google" id="ProtNLM"/>
    </source>
</evidence>
<dbReference type="Proteomes" id="UP000561011">
    <property type="component" value="Unassembled WGS sequence"/>
</dbReference>
<dbReference type="AlphaFoldDB" id="A0A853F075"/>
<evidence type="ECO:0000313" key="1">
    <source>
        <dbReference type="EMBL" id="NYS95232.1"/>
    </source>
</evidence>
<gene>
    <name evidence="1" type="ORF">HZZ10_17085</name>
</gene>
<proteinExistence type="predicted"/>
<organism evidence="1 2">
    <name type="scientific">Sanguibacter inulinus</name>
    <dbReference type="NCBI Taxonomy" id="60922"/>
    <lineage>
        <taxon>Bacteria</taxon>
        <taxon>Bacillati</taxon>
        <taxon>Actinomycetota</taxon>
        <taxon>Actinomycetes</taxon>
        <taxon>Micrococcales</taxon>
        <taxon>Sanguibacteraceae</taxon>
        <taxon>Sanguibacter</taxon>
    </lineage>
</organism>